<dbReference type="PANTHER" id="PTHR43190:SF3">
    <property type="entry name" value="N-ACETYL-D-GLUCOSAMINE KINASE"/>
    <property type="match status" value="1"/>
</dbReference>
<dbReference type="Proteomes" id="UP001319200">
    <property type="component" value="Unassembled WGS sequence"/>
</dbReference>
<dbReference type="PANTHER" id="PTHR43190">
    <property type="entry name" value="N-ACETYL-D-GLUCOSAMINE KINASE"/>
    <property type="match status" value="1"/>
</dbReference>
<protein>
    <submittedName>
        <fullName evidence="1">N-acetylglucosamine kinase</fullName>
    </submittedName>
</protein>
<comment type="caution">
    <text evidence="1">The sequence shown here is derived from an EMBL/GenBank/DDBJ whole genome shotgun (WGS) entry which is preliminary data.</text>
</comment>
<evidence type="ECO:0000313" key="2">
    <source>
        <dbReference type="Proteomes" id="UP001319200"/>
    </source>
</evidence>
<dbReference type="SUPFAM" id="SSF53067">
    <property type="entry name" value="Actin-like ATPase domain"/>
    <property type="match status" value="2"/>
</dbReference>
<name>A0AAP2DJL9_9BACT</name>
<organism evidence="1 2">
    <name type="scientific">Chryseosolibacter histidini</name>
    <dbReference type="NCBI Taxonomy" id="2782349"/>
    <lineage>
        <taxon>Bacteria</taxon>
        <taxon>Pseudomonadati</taxon>
        <taxon>Bacteroidota</taxon>
        <taxon>Cytophagia</taxon>
        <taxon>Cytophagales</taxon>
        <taxon>Chryseotaleaceae</taxon>
        <taxon>Chryseosolibacter</taxon>
    </lineage>
</organism>
<keyword evidence="2" id="KW-1185">Reference proteome</keyword>
<sequence length="286" mass="31708">MILIADSGSTKTEWNLIDEAGKISVSITSEGLNPYFLSEDEIAVVISNKVLPKVSQVETVFFYGAGCGMPQKAAQVKRAIDRVIPTASGAEVSGDILAAARSLLQHESGVACILGTGANSCVYNGREIQEGVPSLGYMFSDWGSGTVMGKDFLSLLLQGRLPQHISKDFEDVYQLNRMQIMESVYNKPMANRFMASFTPFLLKYAEEDCVKEIILSNFRNFYEYYVLRYKESQKNRTVSVIGSVAYHFNTYLVEVANELDIKVAKILKHPMEGLIGYHKSALSVSH</sequence>
<dbReference type="AlphaFoldDB" id="A0AAP2DJL9"/>
<dbReference type="CDD" id="cd24079">
    <property type="entry name" value="ASKHA_NBD_PG1100-like"/>
    <property type="match status" value="1"/>
</dbReference>
<dbReference type="GO" id="GO:0016301">
    <property type="term" value="F:kinase activity"/>
    <property type="evidence" value="ECO:0007669"/>
    <property type="project" value="UniProtKB-KW"/>
</dbReference>
<dbReference type="InterPro" id="IPR052519">
    <property type="entry name" value="Euk-type_GlcNAc_Kinase"/>
</dbReference>
<dbReference type="Gene3D" id="1.10.720.160">
    <property type="match status" value="1"/>
</dbReference>
<dbReference type="EMBL" id="JAHESF010000004">
    <property type="protein sequence ID" value="MBT1696422.1"/>
    <property type="molecule type" value="Genomic_DNA"/>
</dbReference>
<dbReference type="RefSeq" id="WP_254161704.1">
    <property type="nucleotide sequence ID" value="NZ_JAHESF010000004.1"/>
</dbReference>
<reference evidence="1 2" key="1">
    <citation type="submission" date="2021-05" db="EMBL/GenBank/DDBJ databases">
        <title>A Polyphasic approach of four new species of the genus Ohtaekwangia: Ohtaekwangia histidinii sp. nov., Ohtaekwangia cretensis sp. nov., Ohtaekwangia indiensis sp. nov., Ohtaekwangia reichenbachii sp. nov. from diverse environment.</title>
        <authorList>
            <person name="Octaviana S."/>
        </authorList>
    </citation>
    <scope>NUCLEOTIDE SEQUENCE [LARGE SCALE GENOMIC DNA]</scope>
    <source>
        <strain evidence="1 2">PWU4</strain>
    </source>
</reference>
<dbReference type="Gene3D" id="3.30.420.40">
    <property type="match status" value="2"/>
</dbReference>
<gene>
    <name evidence="1" type="ORF">KK083_06020</name>
</gene>
<evidence type="ECO:0000313" key="1">
    <source>
        <dbReference type="EMBL" id="MBT1696422.1"/>
    </source>
</evidence>
<dbReference type="InterPro" id="IPR043129">
    <property type="entry name" value="ATPase_NBD"/>
</dbReference>
<keyword evidence="1" id="KW-0418">Kinase</keyword>
<keyword evidence="1" id="KW-0808">Transferase</keyword>
<proteinExistence type="predicted"/>
<accession>A0AAP2DJL9</accession>